<evidence type="ECO:0000313" key="2">
    <source>
        <dbReference type="Proteomes" id="UP001461498"/>
    </source>
</evidence>
<reference evidence="1 2" key="1">
    <citation type="submission" date="2022-12" db="EMBL/GenBank/DDBJ databases">
        <title>Chromosome-level genome assembly of true bugs.</title>
        <authorList>
            <person name="Ma L."/>
            <person name="Li H."/>
        </authorList>
    </citation>
    <scope>NUCLEOTIDE SEQUENCE [LARGE SCALE GENOMIC DNA]</scope>
    <source>
        <strain evidence="1">Lab_2022b</strain>
    </source>
</reference>
<gene>
    <name evidence="1" type="ORF">O3M35_004872</name>
</gene>
<proteinExistence type="predicted"/>
<accession>A0AAW1DIE9</accession>
<dbReference type="EMBL" id="JAPXFL010000002">
    <property type="protein sequence ID" value="KAK9509993.1"/>
    <property type="molecule type" value="Genomic_DNA"/>
</dbReference>
<dbReference type="Proteomes" id="UP001461498">
    <property type="component" value="Unassembled WGS sequence"/>
</dbReference>
<keyword evidence="2" id="KW-1185">Reference proteome</keyword>
<sequence length="109" mass="12600">MLISQKLRVISQLRISSKNLIRIRSKIGSHVIDTNQTCQIYNCNLNETLIHILFKCPLYLTLRNQYLSAILESTIVNSTKLNQLLIPQSVTQLNNLYFYVIEALKALKH</sequence>
<protein>
    <recommendedName>
        <fullName evidence="3">Reverse transcriptase zinc-binding domain-containing protein</fullName>
    </recommendedName>
</protein>
<evidence type="ECO:0008006" key="3">
    <source>
        <dbReference type="Google" id="ProtNLM"/>
    </source>
</evidence>
<dbReference type="AlphaFoldDB" id="A0AAW1DIE9"/>
<name>A0AAW1DIE9_9HEMI</name>
<organism evidence="1 2">
    <name type="scientific">Rhynocoris fuscipes</name>
    <dbReference type="NCBI Taxonomy" id="488301"/>
    <lineage>
        <taxon>Eukaryota</taxon>
        <taxon>Metazoa</taxon>
        <taxon>Ecdysozoa</taxon>
        <taxon>Arthropoda</taxon>
        <taxon>Hexapoda</taxon>
        <taxon>Insecta</taxon>
        <taxon>Pterygota</taxon>
        <taxon>Neoptera</taxon>
        <taxon>Paraneoptera</taxon>
        <taxon>Hemiptera</taxon>
        <taxon>Heteroptera</taxon>
        <taxon>Panheteroptera</taxon>
        <taxon>Cimicomorpha</taxon>
        <taxon>Reduviidae</taxon>
        <taxon>Harpactorinae</taxon>
        <taxon>Harpactorini</taxon>
        <taxon>Rhynocoris</taxon>
    </lineage>
</organism>
<evidence type="ECO:0000313" key="1">
    <source>
        <dbReference type="EMBL" id="KAK9509993.1"/>
    </source>
</evidence>
<comment type="caution">
    <text evidence="1">The sequence shown here is derived from an EMBL/GenBank/DDBJ whole genome shotgun (WGS) entry which is preliminary data.</text>
</comment>